<feature type="signal peptide" evidence="2">
    <location>
        <begin position="1"/>
        <end position="30"/>
    </location>
</feature>
<dbReference type="AlphaFoldDB" id="A0A4R5MDS2"/>
<name>A0A4R5MDS2_9BURK</name>
<gene>
    <name evidence="3" type="ORF">EYW47_05215</name>
</gene>
<dbReference type="EMBL" id="SMRP01000002">
    <property type="protein sequence ID" value="TDG25248.1"/>
    <property type="molecule type" value="Genomic_DNA"/>
</dbReference>
<feature type="chain" id="PRO_5020281944" evidence="2">
    <location>
        <begin position="31"/>
        <end position="105"/>
    </location>
</feature>
<dbReference type="OrthoDB" id="9007970at2"/>
<evidence type="ECO:0000256" key="2">
    <source>
        <dbReference type="SAM" id="SignalP"/>
    </source>
</evidence>
<proteinExistence type="predicted"/>
<dbReference type="Proteomes" id="UP000295722">
    <property type="component" value="Unassembled WGS sequence"/>
</dbReference>
<accession>A0A4R5MDS2</accession>
<feature type="compositionally biased region" description="Basic and acidic residues" evidence="1">
    <location>
        <begin position="78"/>
        <end position="105"/>
    </location>
</feature>
<sequence length="105" mass="11209">MKSMTLFNRGFMVSLSALALLALLTLSAPLASWLTPDAAAQPPRSGTPQLSAAHTGKHPWGLVDDRRAKGAAQAVPRGDLRSDIADNARRSAAPRQERPDAPRSR</sequence>
<keyword evidence="2" id="KW-0732">Signal</keyword>
<protein>
    <submittedName>
        <fullName evidence="3">Uncharacterized protein</fullName>
    </submittedName>
</protein>
<comment type="caution">
    <text evidence="3">The sequence shown here is derived from an EMBL/GenBank/DDBJ whole genome shotgun (WGS) entry which is preliminary data.</text>
</comment>
<dbReference type="RefSeq" id="WP_133193813.1">
    <property type="nucleotide sequence ID" value="NZ_JBHUCW010000006.1"/>
</dbReference>
<feature type="region of interest" description="Disordered" evidence="1">
    <location>
        <begin position="36"/>
        <end position="105"/>
    </location>
</feature>
<evidence type="ECO:0000256" key="1">
    <source>
        <dbReference type="SAM" id="MobiDB-lite"/>
    </source>
</evidence>
<evidence type="ECO:0000313" key="4">
    <source>
        <dbReference type="Proteomes" id="UP000295722"/>
    </source>
</evidence>
<keyword evidence="4" id="KW-1185">Reference proteome</keyword>
<evidence type="ECO:0000313" key="3">
    <source>
        <dbReference type="EMBL" id="TDG25248.1"/>
    </source>
</evidence>
<organism evidence="3 4">
    <name type="scientific">Paraburkholderia silviterrae</name>
    <dbReference type="NCBI Taxonomy" id="2528715"/>
    <lineage>
        <taxon>Bacteria</taxon>
        <taxon>Pseudomonadati</taxon>
        <taxon>Pseudomonadota</taxon>
        <taxon>Betaproteobacteria</taxon>
        <taxon>Burkholderiales</taxon>
        <taxon>Burkholderiaceae</taxon>
        <taxon>Paraburkholderia</taxon>
    </lineage>
</organism>
<reference evidence="3 4" key="1">
    <citation type="submission" date="2019-03" db="EMBL/GenBank/DDBJ databases">
        <title>Paraburkholderia sp. 4M-K11, isolated from subtropical forest soil.</title>
        <authorList>
            <person name="Gao Z.-H."/>
            <person name="Qiu L.-H."/>
        </authorList>
    </citation>
    <scope>NUCLEOTIDE SEQUENCE [LARGE SCALE GENOMIC DNA]</scope>
    <source>
        <strain evidence="3 4">4M-K11</strain>
    </source>
</reference>